<dbReference type="AlphaFoldDB" id="A0AAU8DNM5"/>
<feature type="region of interest" description="Disordered" evidence="5">
    <location>
        <begin position="127"/>
        <end position="153"/>
    </location>
</feature>
<reference evidence="7" key="1">
    <citation type="submission" date="2024-05" db="EMBL/GenBank/DDBJ databases">
        <authorList>
            <person name="Cai S.Y."/>
            <person name="Jin L.M."/>
            <person name="Li H.R."/>
        </authorList>
    </citation>
    <scope>NUCLEOTIDE SEQUENCE</scope>
    <source>
        <strain evidence="7">A5-74</strain>
    </source>
</reference>
<sequence length="330" mass="35163">MTRPALNVPRTAVVIIVHGRHRHLQRQLLSLDGLVTADSILHVVVAMADSDVAQLVARAADGPVDVAHRVVVELPVGEDAELPLAAARNVGASAGLEWGADLLVFLDVDCLAHPDLITDYRAATHGGRASTASRDPEPTHNPDAGRASAASRDPVDLTGPILWCGQVSYLPPLPAGVADYPLIDLDSWSAPHSARPVLPPGAIQLTRDVRLFWSLNFAVTARDWHASGGFHPGYRGYGGEDTDFARGVAARGGGLGWIGGAAAFHQHHPTSSPPWQHLAAIVRNAHVFRDRWGTFPMEGWLEAFAAAGAIDYRPDDGILELTADPPPPHD</sequence>
<dbReference type="PANTHER" id="PTHR43179:SF12">
    <property type="entry name" value="GALACTOFURANOSYLTRANSFERASE GLFT2"/>
    <property type="match status" value="1"/>
</dbReference>
<dbReference type="CDD" id="cd00761">
    <property type="entry name" value="Glyco_tranf_GTA_type"/>
    <property type="match status" value="1"/>
</dbReference>
<evidence type="ECO:0000313" key="7">
    <source>
        <dbReference type="EMBL" id="XCG63585.1"/>
    </source>
</evidence>
<dbReference type="EMBL" id="CP159218">
    <property type="protein sequence ID" value="XCG63585.1"/>
    <property type="molecule type" value="Genomic_DNA"/>
</dbReference>
<dbReference type="GO" id="GO:0016757">
    <property type="term" value="F:glycosyltransferase activity"/>
    <property type="evidence" value="ECO:0007669"/>
    <property type="project" value="UniProtKB-KW"/>
</dbReference>
<accession>A0AAU8DNM5</accession>
<evidence type="ECO:0000256" key="5">
    <source>
        <dbReference type="SAM" id="MobiDB-lite"/>
    </source>
</evidence>
<comment type="similarity">
    <text evidence="2">Belongs to the glycosyltransferase 2 family.</text>
</comment>
<keyword evidence="4" id="KW-0808">Transferase</keyword>
<dbReference type="InterPro" id="IPR029044">
    <property type="entry name" value="Nucleotide-diphossugar_trans"/>
</dbReference>
<dbReference type="PANTHER" id="PTHR43179">
    <property type="entry name" value="RHAMNOSYLTRANSFERASE WBBL"/>
    <property type="match status" value="1"/>
</dbReference>
<proteinExistence type="inferred from homology"/>
<name>A0AAU8DNM5_9ACTN</name>
<dbReference type="Gene3D" id="3.90.550.10">
    <property type="entry name" value="Spore Coat Polysaccharide Biosynthesis Protein SpsA, Chain A"/>
    <property type="match status" value="1"/>
</dbReference>
<evidence type="ECO:0000256" key="2">
    <source>
        <dbReference type="ARBA" id="ARBA00006739"/>
    </source>
</evidence>
<feature type="domain" description="Galactosyltransferase C-terminal" evidence="6">
    <location>
        <begin position="212"/>
        <end position="253"/>
    </location>
</feature>
<evidence type="ECO:0000256" key="1">
    <source>
        <dbReference type="ARBA" id="ARBA00004776"/>
    </source>
</evidence>
<dbReference type="RefSeq" id="WP_353649200.1">
    <property type="nucleotide sequence ID" value="NZ_CP159218.1"/>
</dbReference>
<comment type="pathway">
    <text evidence="1">Cell wall biogenesis; cell wall polysaccharide biosynthesis.</text>
</comment>
<evidence type="ECO:0000256" key="4">
    <source>
        <dbReference type="ARBA" id="ARBA00022679"/>
    </source>
</evidence>
<dbReference type="InterPro" id="IPR027791">
    <property type="entry name" value="Galactosyl_T_C"/>
</dbReference>
<keyword evidence="3" id="KW-0328">Glycosyltransferase</keyword>
<gene>
    <name evidence="7" type="ORF">ABLG96_20750</name>
</gene>
<dbReference type="SUPFAM" id="SSF53448">
    <property type="entry name" value="Nucleotide-diphospho-sugar transferases"/>
    <property type="match status" value="1"/>
</dbReference>
<evidence type="ECO:0000259" key="6">
    <source>
        <dbReference type="Pfam" id="PF02709"/>
    </source>
</evidence>
<organism evidence="7">
    <name type="scientific">Nakamurella sp. A5-74</name>
    <dbReference type="NCBI Taxonomy" id="3158264"/>
    <lineage>
        <taxon>Bacteria</taxon>
        <taxon>Bacillati</taxon>
        <taxon>Actinomycetota</taxon>
        <taxon>Actinomycetes</taxon>
        <taxon>Nakamurellales</taxon>
        <taxon>Nakamurellaceae</taxon>
        <taxon>Nakamurella</taxon>
    </lineage>
</organism>
<evidence type="ECO:0000256" key="3">
    <source>
        <dbReference type="ARBA" id="ARBA00022676"/>
    </source>
</evidence>
<dbReference type="Pfam" id="PF02709">
    <property type="entry name" value="Glyco_transf_7C"/>
    <property type="match status" value="1"/>
</dbReference>
<protein>
    <submittedName>
        <fullName evidence="7">Glycosyltransferase family 2 protein</fullName>
    </submittedName>
</protein>